<evidence type="ECO:0000259" key="5">
    <source>
        <dbReference type="PROSITE" id="PS51007"/>
    </source>
</evidence>
<organism evidence="6 7">
    <name type="scientific">Lutibacter oceani</name>
    <dbReference type="NCBI Taxonomy" id="1853311"/>
    <lineage>
        <taxon>Bacteria</taxon>
        <taxon>Pseudomonadati</taxon>
        <taxon>Bacteroidota</taxon>
        <taxon>Flavobacteriia</taxon>
        <taxon>Flavobacteriales</taxon>
        <taxon>Flavobacteriaceae</taxon>
        <taxon>Lutibacter</taxon>
    </lineage>
</organism>
<dbReference type="Pfam" id="PF00034">
    <property type="entry name" value="Cytochrom_C"/>
    <property type="match status" value="1"/>
</dbReference>
<dbReference type="GO" id="GO:0009055">
    <property type="term" value="F:electron transfer activity"/>
    <property type="evidence" value="ECO:0007669"/>
    <property type="project" value="InterPro"/>
</dbReference>
<dbReference type="SUPFAM" id="SSF46626">
    <property type="entry name" value="Cytochrome c"/>
    <property type="match status" value="1"/>
</dbReference>
<dbReference type="Proteomes" id="UP000256429">
    <property type="component" value="Unassembled WGS sequence"/>
</dbReference>
<evidence type="ECO:0000256" key="4">
    <source>
        <dbReference type="PROSITE-ProRule" id="PRU00433"/>
    </source>
</evidence>
<accession>A0A3D9RXH0</accession>
<dbReference type="PROSITE" id="PS51007">
    <property type="entry name" value="CYTC"/>
    <property type="match status" value="1"/>
</dbReference>
<evidence type="ECO:0000313" key="7">
    <source>
        <dbReference type="Proteomes" id="UP000256429"/>
    </source>
</evidence>
<reference evidence="6 7" key="1">
    <citation type="submission" date="2018-08" db="EMBL/GenBank/DDBJ databases">
        <title>Genomic Encyclopedia of Type Strains, Phase III (KMG-III): the genomes of soil and plant-associated and newly described type strains.</title>
        <authorList>
            <person name="Whitman W."/>
        </authorList>
    </citation>
    <scope>NUCLEOTIDE SEQUENCE [LARGE SCALE GENOMIC DNA]</scope>
    <source>
        <strain evidence="6 7">325-5</strain>
    </source>
</reference>
<evidence type="ECO:0000256" key="1">
    <source>
        <dbReference type="ARBA" id="ARBA00022617"/>
    </source>
</evidence>
<dbReference type="RefSeq" id="WP_240324932.1">
    <property type="nucleotide sequence ID" value="NZ_QTTQ01000010.1"/>
</dbReference>
<dbReference type="Gene3D" id="1.10.760.10">
    <property type="entry name" value="Cytochrome c-like domain"/>
    <property type="match status" value="1"/>
</dbReference>
<dbReference type="EMBL" id="QTTQ01000010">
    <property type="protein sequence ID" value="REE82294.1"/>
    <property type="molecule type" value="Genomic_DNA"/>
</dbReference>
<keyword evidence="3 4" id="KW-0408">Iron</keyword>
<dbReference type="InterPro" id="IPR036909">
    <property type="entry name" value="Cyt_c-like_dom_sf"/>
</dbReference>
<dbReference type="GO" id="GO:0046872">
    <property type="term" value="F:metal ion binding"/>
    <property type="evidence" value="ECO:0007669"/>
    <property type="project" value="UniProtKB-KW"/>
</dbReference>
<proteinExistence type="predicted"/>
<name>A0A3D9RXH0_9FLAO</name>
<keyword evidence="1 4" id="KW-0349">Heme</keyword>
<keyword evidence="2 4" id="KW-0479">Metal-binding</keyword>
<evidence type="ECO:0000313" key="6">
    <source>
        <dbReference type="EMBL" id="REE82294.1"/>
    </source>
</evidence>
<comment type="caution">
    <text evidence="6">The sequence shown here is derived from an EMBL/GenBank/DDBJ whole genome shotgun (WGS) entry which is preliminary data.</text>
</comment>
<gene>
    <name evidence="6" type="ORF">BX611_1841</name>
</gene>
<evidence type="ECO:0000256" key="3">
    <source>
        <dbReference type="ARBA" id="ARBA00023004"/>
    </source>
</evidence>
<dbReference type="GO" id="GO:0020037">
    <property type="term" value="F:heme binding"/>
    <property type="evidence" value="ECO:0007669"/>
    <property type="project" value="InterPro"/>
</dbReference>
<protein>
    <submittedName>
        <fullName evidence="6">Cbb3-type cytochrome c oxidase subunit III</fullName>
    </submittedName>
</protein>
<evidence type="ECO:0000256" key="2">
    <source>
        <dbReference type="ARBA" id="ARBA00022723"/>
    </source>
</evidence>
<feature type="domain" description="Cytochrome c" evidence="5">
    <location>
        <begin position="46"/>
        <end position="131"/>
    </location>
</feature>
<sequence>MKTLKTLMIIGIITIGLFAFKSIDQDEWKVPAKYEKMTNPEEASKENVAIGKSMYSKHCKSCHGSKGYGDGPKADEVDGDLGDFSTEEFQAQSDGALFYKSYIGRNDMPNFEKKMSEEDMWLTIHYMRTLAE</sequence>
<dbReference type="AlphaFoldDB" id="A0A3D9RXH0"/>
<dbReference type="InterPro" id="IPR009056">
    <property type="entry name" value="Cyt_c-like_dom"/>
</dbReference>
<keyword evidence="7" id="KW-1185">Reference proteome</keyword>